<evidence type="ECO:0000256" key="1">
    <source>
        <dbReference type="SAM" id="Phobius"/>
    </source>
</evidence>
<feature type="domain" description="DUF58" evidence="2">
    <location>
        <begin position="208"/>
        <end position="370"/>
    </location>
</feature>
<reference evidence="3 4" key="1">
    <citation type="submission" date="2018-07" db="EMBL/GenBank/DDBJ databases">
        <title>Genomic Encyclopedia of Type Strains, Phase IV (KMG-IV): sequencing the most valuable type-strain genomes for metagenomic binning, comparative biology and taxonomic classification.</title>
        <authorList>
            <person name="Goeker M."/>
        </authorList>
    </citation>
    <scope>NUCLEOTIDE SEQUENCE [LARGE SCALE GENOMIC DNA]</scope>
    <source>
        <strain evidence="3 4">DSM 25281</strain>
    </source>
</reference>
<evidence type="ECO:0000313" key="4">
    <source>
        <dbReference type="Proteomes" id="UP000255326"/>
    </source>
</evidence>
<organism evidence="3 4">
    <name type="scientific">Falsibacillus pallidus</name>
    <dbReference type="NCBI Taxonomy" id="493781"/>
    <lineage>
        <taxon>Bacteria</taxon>
        <taxon>Bacillati</taxon>
        <taxon>Bacillota</taxon>
        <taxon>Bacilli</taxon>
        <taxon>Bacillales</taxon>
        <taxon>Bacillaceae</taxon>
        <taxon>Falsibacillus</taxon>
    </lineage>
</organism>
<dbReference type="AlphaFoldDB" id="A0A370G4K3"/>
<keyword evidence="1" id="KW-1133">Transmembrane helix</keyword>
<keyword evidence="1" id="KW-0472">Membrane</keyword>
<feature type="transmembrane region" description="Helical" evidence="1">
    <location>
        <begin position="40"/>
        <end position="59"/>
    </location>
</feature>
<dbReference type="PANTHER" id="PTHR34351:SF2">
    <property type="entry name" value="DUF58 DOMAIN-CONTAINING PROTEIN"/>
    <property type="match status" value="1"/>
</dbReference>
<dbReference type="Proteomes" id="UP000255326">
    <property type="component" value="Unassembled WGS sequence"/>
</dbReference>
<name>A0A370G4K3_9BACI</name>
<sequence>MKKNILWIKSITKIVLLFLFIALAFSYSMFQGGFVSWFLFYSFMPFGLYSVLLAFYPLGDFTVQRTFNRSGDLKDGDSLAVTVTIERSISIPLFFLIVEDVVPETLAGILPAARGKRVLFPGFKRKMKYEYAIKRLPRGEHIFSEFKLKTGDAIGLIEKERLVSKQSDLLVYPSYTDLTYRTLESRYDQGTTSSKVKIQKDTTMVSGVREYLPGDRVSWVHWKATAKTNTIMTKEFEEKESHDVLVVLDRTPSRSFELMVKFTASIVKAILKRGAQMGMISIGETPASFPIRGGDFQQQQLFYHLAKVKPDSGIPIGKILKEEVNYFQQSVTMLIISSELTQELVQTAGYHAKRRGVVVLFVIKPEKEPLGKEEAAFREMAAARGVHVKVLHEPEFTYAFTEVKRA</sequence>
<evidence type="ECO:0000259" key="2">
    <source>
        <dbReference type="Pfam" id="PF01882"/>
    </source>
</evidence>
<keyword evidence="1" id="KW-0812">Transmembrane</keyword>
<protein>
    <submittedName>
        <fullName evidence="3">Uncharacterized protein (DUF58 family)</fullName>
    </submittedName>
</protein>
<dbReference type="RefSeq" id="WP_114747101.1">
    <property type="nucleotide sequence ID" value="NZ_QQAY01000020.1"/>
</dbReference>
<gene>
    <name evidence="3" type="ORF">DFR59_12054</name>
</gene>
<dbReference type="PANTHER" id="PTHR34351">
    <property type="entry name" value="SLR1927 PROTEIN-RELATED"/>
    <property type="match status" value="1"/>
</dbReference>
<keyword evidence="4" id="KW-1185">Reference proteome</keyword>
<comment type="caution">
    <text evidence="3">The sequence shown here is derived from an EMBL/GenBank/DDBJ whole genome shotgun (WGS) entry which is preliminary data.</text>
</comment>
<dbReference type="EMBL" id="QQAY01000020">
    <property type="protein sequence ID" value="RDI37956.1"/>
    <property type="molecule type" value="Genomic_DNA"/>
</dbReference>
<evidence type="ECO:0000313" key="3">
    <source>
        <dbReference type="EMBL" id="RDI37956.1"/>
    </source>
</evidence>
<proteinExistence type="predicted"/>
<dbReference type="OrthoDB" id="140416at2"/>
<dbReference type="Pfam" id="PF01882">
    <property type="entry name" value="DUF58"/>
    <property type="match status" value="1"/>
</dbReference>
<accession>A0A370G4K3</accession>
<dbReference type="InterPro" id="IPR002881">
    <property type="entry name" value="DUF58"/>
</dbReference>